<dbReference type="SUPFAM" id="SSF51735">
    <property type="entry name" value="NAD(P)-binding Rossmann-fold domains"/>
    <property type="match status" value="1"/>
</dbReference>
<dbReference type="Pfam" id="PF02826">
    <property type="entry name" value="2-Hacid_dh_C"/>
    <property type="match status" value="1"/>
</dbReference>
<evidence type="ECO:0000313" key="4">
    <source>
        <dbReference type="EMBL" id="CCJ53558.1"/>
    </source>
</evidence>
<name>A0A0C6P2B5_BORBO</name>
<dbReference type="PANTHER" id="PTHR43333:SF1">
    <property type="entry name" value="D-ISOMER SPECIFIC 2-HYDROXYACID DEHYDROGENASE NAD-BINDING DOMAIN-CONTAINING PROTEIN"/>
    <property type="match status" value="1"/>
</dbReference>
<dbReference type="Proteomes" id="UP000007564">
    <property type="component" value="Chromosome"/>
</dbReference>
<dbReference type="PANTHER" id="PTHR43333">
    <property type="entry name" value="2-HACID_DH_C DOMAIN-CONTAINING PROTEIN"/>
    <property type="match status" value="1"/>
</dbReference>
<gene>
    <name evidence="4" type="ORF">BN112_1641</name>
</gene>
<sequence length="310" mass="33873">MKIIYASCNAIDPREWTEPLQAALPEAEVVAWQAGQPVQHAELAVVWNPPAELFERELGLRAAFNLGAGVDALFRLETLPPDFPVVRLEDAGMAVQMAEYAAHALVRASRQFDAYDAQQRAGQWHPLPELDRTQWPVGVLGMGVMGTRVAQTLAGMDYPVAGWSRSGNAPQGVQAFGGADALPAFLARTRVLVNTLPLTDETRDLLRRDTLSQLLPGAHLINMGRGEHLVEEDLLALLDSGHMAGAALDVFREEPLPAGHPFWSHPRVAITPHIAAISLRRETVAQLAAKIRAFLRGEPVTGMVTRRRGY</sequence>
<dbReference type="OrthoDB" id="9787219at2"/>
<feature type="domain" description="D-isomer specific 2-hydroxyacid dehydrogenase NAD-binding" evidence="3">
    <location>
        <begin position="105"/>
        <end position="275"/>
    </location>
</feature>
<dbReference type="GO" id="GO:0016491">
    <property type="term" value="F:oxidoreductase activity"/>
    <property type="evidence" value="ECO:0007669"/>
    <property type="project" value="UniProtKB-KW"/>
</dbReference>
<reference evidence="4 5" key="1">
    <citation type="journal article" date="2012" name="BMC Genomics">
        <title>Comparative genomics of the classical Bordetella subspecies: the evolution and exchange of virulence-associated diversity amongst closely related pathogens.</title>
        <authorList>
            <person name="Park J."/>
            <person name="Zhang Y."/>
            <person name="Buboltz A.M."/>
            <person name="Zhang X."/>
            <person name="Schuster S.C."/>
            <person name="Ahuja U."/>
            <person name="Liu M."/>
            <person name="Miller J.F."/>
            <person name="Sebaihia M."/>
            <person name="Bentley S.D."/>
            <person name="Parkhill J."/>
            <person name="Harvill E.T."/>
        </authorList>
    </citation>
    <scope>NUCLEOTIDE SEQUENCE [LARGE SCALE GENOMIC DNA]</scope>
    <source>
        <strain evidence="4 5">253</strain>
    </source>
</reference>
<dbReference type="HOGENOM" id="CLU_019796_1_0_4"/>
<evidence type="ECO:0000256" key="2">
    <source>
        <dbReference type="ARBA" id="ARBA00023027"/>
    </source>
</evidence>
<evidence type="ECO:0000256" key="1">
    <source>
        <dbReference type="ARBA" id="ARBA00023002"/>
    </source>
</evidence>
<dbReference type="InterPro" id="IPR006140">
    <property type="entry name" value="D-isomer_DH_NAD-bd"/>
</dbReference>
<dbReference type="InterPro" id="IPR036291">
    <property type="entry name" value="NAD(P)-bd_dom_sf"/>
</dbReference>
<proteinExistence type="predicted"/>
<dbReference type="EMBL" id="HE965806">
    <property type="protein sequence ID" value="CCJ53558.1"/>
    <property type="molecule type" value="Genomic_DNA"/>
</dbReference>
<dbReference type="Gene3D" id="3.40.50.720">
    <property type="entry name" value="NAD(P)-binding Rossmann-like Domain"/>
    <property type="match status" value="2"/>
</dbReference>
<keyword evidence="1" id="KW-0560">Oxidoreductase</keyword>
<evidence type="ECO:0000259" key="3">
    <source>
        <dbReference type="Pfam" id="PF02826"/>
    </source>
</evidence>
<dbReference type="GO" id="GO:0051287">
    <property type="term" value="F:NAD binding"/>
    <property type="evidence" value="ECO:0007669"/>
    <property type="project" value="InterPro"/>
</dbReference>
<protein>
    <submittedName>
        <fullName evidence="4">Putative 2-hydroxyacid dehydrogenase</fullName>
    </submittedName>
</protein>
<keyword evidence="2" id="KW-0520">NAD</keyword>
<evidence type="ECO:0000313" key="5">
    <source>
        <dbReference type="Proteomes" id="UP000007564"/>
    </source>
</evidence>
<dbReference type="KEGG" id="bbh:BN112_1641"/>
<dbReference type="RefSeq" id="WP_003813179.1">
    <property type="nucleotide sequence ID" value="NC_019382.1"/>
</dbReference>
<dbReference type="CDD" id="cd12164">
    <property type="entry name" value="GDH_like_2"/>
    <property type="match status" value="1"/>
</dbReference>
<accession>A0A0C6P2B5</accession>
<organism evidence="4 5">
    <name type="scientific">Bordetella bronchiseptica 253</name>
    <dbReference type="NCBI Taxonomy" id="568707"/>
    <lineage>
        <taxon>Bacteria</taxon>
        <taxon>Pseudomonadati</taxon>
        <taxon>Pseudomonadota</taxon>
        <taxon>Betaproteobacteria</taxon>
        <taxon>Burkholderiales</taxon>
        <taxon>Alcaligenaceae</taxon>
        <taxon>Bordetella</taxon>
    </lineage>
</organism>
<dbReference type="AlphaFoldDB" id="A0A0C6P2B5"/>
<dbReference type="GeneID" id="93204210"/>